<dbReference type="OrthoDB" id="3049086at2759"/>
<dbReference type="AlphaFoldDB" id="A0A409WZE4"/>
<feature type="transmembrane region" description="Helical" evidence="1">
    <location>
        <begin position="57"/>
        <end position="81"/>
    </location>
</feature>
<feature type="transmembrane region" description="Helical" evidence="1">
    <location>
        <begin position="101"/>
        <end position="120"/>
    </location>
</feature>
<feature type="transmembrane region" description="Helical" evidence="1">
    <location>
        <begin position="284"/>
        <end position="305"/>
    </location>
</feature>
<feature type="transmembrane region" description="Helical" evidence="1">
    <location>
        <begin position="20"/>
        <end position="45"/>
    </location>
</feature>
<evidence type="ECO:0000313" key="3">
    <source>
        <dbReference type="Proteomes" id="UP000283269"/>
    </source>
</evidence>
<keyword evidence="1" id="KW-0472">Membrane</keyword>
<keyword evidence="1" id="KW-1133">Transmembrane helix</keyword>
<protein>
    <submittedName>
        <fullName evidence="2">Uncharacterized protein</fullName>
    </submittedName>
</protein>
<keyword evidence="1" id="KW-0812">Transmembrane</keyword>
<comment type="caution">
    <text evidence="2">The sequence shown here is derived from an EMBL/GenBank/DDBJ whole genome shotgun (WGS) entry which is preliminary data.</text>
</comment>
<sequence length="391" mass="43499">MSDGSGLTLQDVGLTQYNTAGAIFVGSTVSYILYGLAFCQVLTYYYNFPRDILSLKIHVGLVWAAETINVFLMTPAIWFYLIRRGADMSFEQFVFCNDWTLMAQSIPTEVCCLLVEIFFITRMWRVADSKPVAMITSLRPEGAVNIRRAEFFRDDKIIELDAQQFAQLGPTLATLLITMIVGTQQSDRSETASIANTLVNEKPPRIPRHLAKLVSASLPIALIAFICAVVDNVLRSQEPKTLIPIILAFVFTLPHHGETLLLVWLQPHHTDYILPFTPCSSHAIVYAAGLGILWIASAVECAISFHRTRKHAVHVCFPTVTRDGTVGTEISCSIWAADILWPSIILTLTSSIEVALIISITWICFLHNRRGHKTSNAPSSSTIMERKALEA</sequence>
<gene>
    <name evidence="2" type="ORF">CVT25_000915</name>
</gene>
<feature type="transmembrane region" description="Helical" evidence="1">
    <location>
        <begin position="339"/>
        <end position="365"/>
    </location>
</feature>
<dbReference type="EMBL" id="NHYD01002962">
    <property type="protein sequence ID" value="PPQ83856.1"/>
    <property type="molecule type" value="Genomic_DNA"/>
</dbReference>
<feature type="transmembrane region" description="Helical" evidence="1">
    <location>
        <begin position="242"/>
        <end position="264"/>
    </location>
</feature>
<reference evidence="2 3" key="1">
    <citation type="journal article" date="2018" name="Evol. Lett.">
        <title>Horizontal gene cluster transfer increased hallucinogenic mushroom diversity.</title>
        <authorList>
            <person name="Reynolds H.T."/>
            <person name="Vijayakumar V."/>
            <person name="Gluck-Thaler E."/>
            <person name="Korotkin H.B."/>
            <person name="Matheny P.B."/>
            <person name="Slot J.C."/>
        </authorList>
    </citation>
    <scope>NUCLEOTIDE SEQUENCE [LARGE SCALE GENOMIC DNA]</scope>
    <source>
        <strain evidence="2 3">2631</strain>
    </source>
</reference>
<feature type="transmembrane region" description="Helical" evidence="1">
    <location>
        <begin position="210"/>
        <end position="230"/>
    </location>
</feature>
<keyword evidence="3" id="KW-1185">Reference proteome</keyword>
<accession>A0A409WZE4</accession>
<evidence type="ECO:0000256" key="1">
    <source>
        <dbReference type="SAM" id="Phobius"/>
    </source>
</evidence>
<dbReference type="InParanoid" id="A0A409WZE4"/>
<proteinExistence type="predicted"/>
<evidence type="ECO:0000313" key="2">
    <source>
        <dbReference type="EMBL" id="PPQ83856.1"/>
    </source>
</evidence>
<organism evidence="2 3">
    <name type="scientific">Psilocybe cyanescens</name>
    <dbReference type="NCBI Taxonomy" id="93625"/>
    <lineage>
        <taxon>Eukaryota</taxon>
        <taxon>Fungi</taxon>
        <taxon>Dikarya</taxon>
        <taxon>Basidiomycota</taxon>
        <taxon>Agaricomycotina</taxon>
        <taxon>Agaricomycetes</taxon>
        <taxon>Agaricomycetidae</taxon>
        <taxon>Agaricales</taxon>
        <taxon>Agaricineae</taxon>
        <taxon>Strophariaceae</taxon>
        <taxon>Psilocybe</taxon>
    </lineage>
</organism>
<name>A0A409WZE4_PSICY</name>
<dbReference type="Proteomes" id="UP000283269">
    <property type="component" value="Unassembled WGS sequence"/>
</dbReference>